<proteinExistence type="predicted"/>
<evidence type="ECO:0000256" key="1">
    <source>
        <dbReference type="SAM" id="Phobius"/>
    </source>
</evidence>
<keyword evidence="1" id="KW-1133">Transmembrane helix</keyword>
<evidence type="ECO:0000313" key="3">
    <source>
        <dbReference type="EMBL" id="CAI8585625.1"/>
    </source>
</evidence>
<sequence>MPLLVDPIQTDLVYVQESEGVLSLGEGIVLLAFLLVELWVFLFFFPFLFRPALSKRVFHSLLKRAALLPVFFQRSKEAGGECQVGHSHSVRVQFPSGIKPKGKLCVLTFQSSNCVSSS</sequence>
<keyword evidence="1" id="KW-0812">Transmembrane</keyword>
<dbReference type="EMBL" id="OX451736">
    <property type="protein sequence ID" value="CAI8585625.1"/>
    <property type="molecule type" value="Genomic_DNA"/>
</dbReference>
<keyword evidence="5" id="KW-1185">Reference proteome</keyword>
<evidence type="ECO:0000313" key="4">
    <source>
        <dbReference type="EMBL" id="CAI8619874.1"/>
    </source>
</evidence>
<dbReference type="EMBL" id="OX451741">
    <property type="protein sequence ID" value="CAI8619874.1"/>
    <property type="molecule type" value="Genomic_DNA"/>
</dbReference>
<reference evidence="3 5" key="1">
    <citation type="submission" date="2023-01" db="EMBL/GenBank/DDBJ databases">
        <authorList>
            <person name="Kreplak J."/>
        </authorList>
    </citation>
    <scope>NUCLEOTIDE SEQUENCE [LARGE SCALE GENOMIC DNA]</scope>
</reference>
<name>A0AAV0YHW8_VICFA</name>
<dbReference type="Proteomes" id="UP001157006">
    <property type="component" value="Chromosome 6"/>
</dbReference>
<dbReference type="AlphaFoldDB" id="A0AAV0YHW8"/>
<dbReference type="EMBL" id="OX451736">
    <property type="protein sequence ID" value="CAI8585613.1"/>
    <property type="molecule type" value="Genomic_DNA"/>
</dbReference>
<organism evidence="3 5">
    <name type="scientific">Vicia faba</name>
    <name type="common">Broad bean</name>
    <name type="synonym">Faba vulgaris</name>
    <dbReference type="NCBI Taxonomy" id="3906"/>
    <lineage>
        <taxon>Eukaryota</taxon>
        <taxon>Viridiplantae</taxon>
        <taxon>Streptophyta</taxon>
        <taxon>Embryophyta</taxon>
        <taxon>Tracheophyta</taxon>
        <taxon>Spermatophyta</taxon>
        <taxon>Magnoliopsida</taxon>
        <taxon>eudicotyledons</taxon>
        <taxon>Gunneridae</taxon>
        <taxon>Pentapetalae</taxon>
        <taxon>rosids</taxon>
        <taxon>fabids</taxon>
        <taxon>Fabales</taxon>
        <taxon>Fabaceae</taxon>
        <taxon>Papilionoideae</taxon>
        <taxon>50 kb inversion clade</taxon>
        <taxon>NPAAA clade</taxon>
        <taxon>Hologalegina</taxon>
        <taxon>IRL clade</taxon>
        <taxon>Fabeae</taxon>
        <taxon>Vicia</taxon>
    </lineage>
</organism>
<evidence type="ECO:0000313" key="2">
    <source>
        <dbReference type="EMBL" id="CAI8585613.1"/>
    </source>
</evidence>
<evidence type="ECO:0000313" key="5">
    <source>
        <dbReference type="Proteomes" id="UP001157006"/>
    </source>
</evidence>
<dbReference type="Proteomes" id="UP001157006">
    <property type="component" value="Chromosome 1L"/>
</dbReference>
<protein>
    <submittedName>
        <fullName evidence="3">Uncharacterized protein</fullName>
    </submittedName>
</protein>
<keyword evidence="1" id="KW-0472">Membrane</keyword>
<feature type="transmembrane region" description="Helical" evidence="1">
    <location>
        <begin position="28"/>
        <end position="49"/>
    </location>
</feature>
<accession>A0AAV0YHW8</accession>
<gene>
    <name evidence="2" type="ORF">VFH_I215040</name>
    <name evidence="3" type="ORF">VFH_I215520</name>
    <name evidence="4" type="ORF">VFH_VI192000</name>
</gene>